<dbReference type="InterPro" id="IPR007539">
    <property type="entry name" value="DUF551"/>
</dbReference>
<dbReference type="AlphaFoldDB" id="A0AAD2ZGS0"/>
<feature type="domain" description="DUF551" evidence="1">
    <location>
        <begin position="6"/>
        <end position="75"/>
    </location>
</feature>
<name>A0AAD2ZGS0_PRORE</name>
<dbReference type="Pfam" id="PF04448">
    <property type="entry name" value="DUF551"/>
    <property type="match status" value="1"/>
</dbReference>
<reference evidence="2" key="1">
    <citation type="submission" date="2023-10" db="EMBL/GenBank/DDBJ databases">
        <authorList>
            <consortium name="Clinical and Environmental Microbiology Branch: Whole genome sequencing antimicrobial resistance pathogens in the healthcare setting"/>
        </authorList>
    </citation>
    <scope>NUCLEOTIDE SEQUENCE</scope>
    <source>
        <strain evidence="2">2020QW-00022</strain>
    </source>
</reference>
<proteinExistence type="predicted"/>
<evidence type="ECO:0000313" key="3">
    <source>
        <dbReference type="EMBL" id="EMR4588053.1"/>
    </source>
</evidence>
<sequence>MQGTNWVKVSERLPETGEPVLLVYAGVIQHLTYFLSSYDYAESYRWFPYAGNMEFAIPFKCVSHWIYVKDLPLPPMPEGE</sequence>
<organism evidence="2">
    <name type="scientific">Providencia rettgeri</name>
    <dbReference type="NCBI Taxonomy" id="587"/>
    <lineage>
        <taxon>Bacteria</taxon>
        <taxon>Pseudomonadati</taxon>
        <taxon>Pseudomonadota</taxon>
        <taxon>Gammaproteobacteria</taxon>
        <taxon>Enterobacterales</taxon>
        <taxon>Morganellaceae</taxon>
        <taxon>Providencia</taxon>
    </lineage>
</organism>
<protein>
    <submittedName>
        <fullName evidence="2">DUF551 domain-containing protein</fullName>
    </submittedName>
</protein>
<dbReference type="EMBL" id="ABEXCJ050000001">
    <property type="protein sequence ID" value="EMR4588053.1"/>
    <property type="molecule type" value="Genomic_DNA"/>
</dbReference>
<dbReference type="EMBL" id="ABEXCJ040000001">
    <property type="protein sequence ID" value="ELR5215866.1"/>
    <property type="molecule type" value="Genomic_DNA"/>
</dbReference>
<evidence type="ECO:0000259" key="1">
    <source>
        <dbReference type="Pfam" id="PF04448"/>
    </source>
</evidence>
<gene>
    <name evidence="3" type="ORF">M0K77_000303</name>
    <name evidence="2" type="ORF">M0K77_RS01515</name>
</gene>
<comment type="caution">
    <text evidence="2">The sequence shown here is derived from an EMBL/GenBank/DDBJ whole genome shotgun (WGS) entry which is preliminary data.</text>
</comment>
<evidence type="ECO:0000313" key="2">
    <source>
        <dbReference type="EMBL" id="ELR5215866.1"/>
    </source>
</evidence>
<accession>A0AAD2ZGS0</accession>